<feature type="transmembrane region" description="Helical" evidence="1">
    <location>
        <begin position="57"/>
        <end position="74"/>
    </location>
</feature>
<sequence>MLLIEQADRWLFGILNSRLANPLLDDLMVFLTSGNLSGHILALIILFMIVQRGRSGLFPLILALVAVGLSDYTASGVLKPLVARVRPCFVLEHVRLLIDQSRSWSFASSHAANMSAVATTVWIFFRRGPLIERTFTWITIAYAILVAFSRVYVGVHYPGDVLAGMMIGAIWASIVYLAFSWVMKNFLHRPLAEGGGDGAA</sequence>
<evidence type="ECO:0000313" key="4">
    <source>
        <dbReference type="Proteomes" id="UP000076481"/>
    </source>
</evidence>
<evidence type="ECO:0000256" key="1">
    <source>
        <dbReference type="SAM" id="Phobius"/>
    </source>
</evidence>
<dbReference type="PANTHER" id="PTHR14969">
    <property type="entry name" value="SPHINGOSINE-1-PHOSPHATE PHOSPHOHYDROLASE"/>
    <property type="match status" value="1"/>
</dbReference>
<protein>
    <submittedName>
        <fullName evidence="3">Phosphoesterase</fullName>
    </submittedName>
</protein>
<dbReference type="EMBL" id="LVWG01000016">
    <property type="protein sequence ID" value="KZK74927.1"/>
    <property type="molecule type" value="Genomic_DNA"/>
</dbReference>
<dbReference type="AlphaFoldDB" id="A0A165M890"/>
<reference evidence="3 4" key="1">
    <citation type="submission" date="2016-03" db="EMBL/GenBank/DDBJ databases">
        <title>Speciation and ecological success in dimly lit waters: horizontal gene transfer in a green sulfur bacteria bloom unveiled by metagenomic assembly.</title>
        <authorList>
            <person name="Llorens-Mares T."/>
            <person name="Liu Z."/>
            <person name="Allen L.Z."/>
            <person name="Rusch D.B."/>
            <person name="Craig M.T."/>
            <person name="Dupont C.L."/>
            <person name="Bryant D.A."/>
            <person name="Casamayor E.O."/>
        </authorList>
    </citation>
    <scope>NUCLEOTIDE SEQUENCE [LARGE SCALE GENOMIC DNA]</scope>
    <source>
        <strain evidence="3">CIII</strain>
    </source>
</reference>
<feature type="transmembrane region" description="Helical" evidence="1">
    <location>
        <begin position="137"/>
        <end position="155"/>
    </location>
</feature>
<dbReference type="GO" id="GO:0042392">
    <property type="term" value="F:sphingosine-1-phosphate phosphatase activity"/>
    <property type="evidence" value="ECO:0007669"/>
    <property type="project" value="TreeGrafter"/>
</dbReference>
<dbReference type="InterPro" id="IPR000326">
    <property type="entry name" value="PAP2/HPO"/>
</dbReference>
<evidence type="ECO:0000313" key="3">
    <source>
        <dbReference type="EMBL" id="KZK74927.1"/>
    </source>
</evidence>
<dbReference type="SUPFAM" id="SSF48317">
    <property type="entry name" value="Acid phosphatase/Vanadium-dependent haloperoxidase"/>
    <property type="match status" value="1"/>
</dbReference>
<name>A0A165M890_PELLU</name>
<feature type="transmembrane region" description="Helical" evidence="1">
    <location>
        <begin position="161"/>
        <end position="182"/>
    </location>
</feature>
<dbReference type="Proteomes" id="UP000076481">
    <property type="component" value="Unassembled WGS sequence"/>
</dbReference>
<proteinExistence type="predicted"/>
<keyword evidence="1" id="KW-1133">Transmembrane helix</keyword>
<dbReference type="Gene3D" id="1.20.144.10">
    <property type="entry name" value="Phosphatidic acid phosphatase type 2/haloperoxidase"/>
    <property type="match status" value="1"/>
</dbReference>
<feature type="transmembrane region" description="Helical" evidence="1">
    <location>
        <begin position="27"/>
        <end position="50"/>
    </location>
</feature>
<dbReference type="CDD" id="cd03395">
    <property type="entry name" value="PAP2_like_4"/>
    <property type="match status" value="1"/>
</dbReference>
<dbReference type="InterPro" id="IPR036938">
    <property type="entry name" value="PAP2/HPO_sf"/>
</dbReference>
<evidence type="ECO:0000259" key="2">
    <source>
        <dbReference type="SMART" id="SM00014"/>
    </source>
</evidence>
<accession>A0A165M890</accession>
<dbReference type="RefSeq" id="WP_303680963.1">
    <property type="nucleotide sequence ID" value="NZ_LVWG01000016.1"/>
</dbReference>
<organism evidence="3 4">
    <name type="scientific">Pelodictyon luteolum</name>
    <dbReference type="NCBI Taxonomy" id="1100"/>
    <lineage>
        <taxon>Bacteria</taxon>
        <taxon>Pseudomonadati</taxon>
        <taxon>Chlorobiota</taxon>
        <taxon>Chlorobiia</taxon>
        <taxon>Chlorobiales</taxon>
        <taxon>Chlorobiaceae</taxon>
        <taxon>Chlorobium/Pelodictyon group</taxon>
        <taxon>Pelodictyon</taxon>
    </lineage>
</organism>
<feature type="domain" description="Phosphatidic acid phosphatase type 2/haloperoxidase" evidence="2">
    <location>
        <begin position="58"/>
        <end position="176"/>
    </location>
</feature>
<comment type="caution">
    <text evidence="3">The sequence shown here is derived from an EMBL/GenBank/DDBJ whole genome shotgun (WGS) entry which is preliminary data.</text>
</comment>
<keyword evidence="1" id="KW-0812">Transmembrane</keyword>
<dbReference type="Pfam" id="PF01569">
    <property type="entry name" value="PAP2"/>
    <property type="match status" value="1"/>
</dbReference>
<keyword evidence="1" id="KW-0472">Membrane</keyword>
<dbReference type="SMART" id="SM00014">
    <property type="entry name" value="acidPPc"/>
    <property type="match status" value="1"/>
</dbReference>
<dbReference type="PANTHER" id="PTHR14969:SF13">
    <property type="entry name" value="AT30094P"/>
    <property type="match status" value="1"/>
</dbReference>
<feature type="transmembrane region" description="Helical" evidence="1">
    <location>
        <begin position="104"/>
        <end position="125"/>
    </location>
</feature>
<gene>
    <name evidence="3" type="ORF">A3K90_00125</name>
</gene>